<dbReference type="GO" id="GO:0005783">
    <property type="term" value="C:endoplasmic reticulum"/>
    <property type="evidence" value="ECO:0007669"/>
    <property type="project" value="TreeGrafter"/>
</dbReference>
<evidence type="ECO:0000256" key="5">
    <source>
        <dbReference type="ARBA" id="ARBA00022927"/>
    </source>
</evidence>
<organism evidence="10 11">
    <name type="scientific">Paramecium pentaurelia</name>
    <dbReference type="NCBI Taxonomy" id="43138"/>
    <lineage>
        <taxon>Eukaryota</taxon>
        <taxon>Sar</taxon>
        <taxon>Alveolata</taxon>
        <taxon>Ciliophora</taxon>
        <taxon>Intramacronucleata</taxon>
        <taxon>Oligohymenophorea</taxon>
        <taxon>Peniculida</taxon>
        <taxon>Parameciidae</taxon>
        <taxon>Paramecium</taxon>
    </lineage>
</organism>
<keyword evidence="5" id="KW-0653">Protein transport</keyword>
<comment type="similarity">
    <text evidence="2">Belongs to the syntaxin family.</text>
</comment>
<dbReference type="PANTHER" id="PTHR15959">
    <property type="entry name" value="SYNTAXIN-18"/>
    <property type="match status" value="1"/>
</dbReference>
<dbReference type="PANTHER" id="PTHR15959:SF0">
    <property type="entry name" value="SYNTAXIN-18"/>
    <property type="match status" value="1"/>
</dbReference>
<dbReference type="OrthoDB" id="298547at2759"/>
<comment type="caution">
    <text evidence="10">The sequence shown here is derived from an EMBL/GenBank/DDBJ whole genome shotgun (WGS) entry which is preliminary data.</text>
</comment>
<dbReference type="Proteomes" id="UP000689195">
    <property type="component" value="Unassembled WGS sequence"/>
</dbReference>
<accession>A0A8S1TUA5</accession>
<evidence type="ECO:0000313" key="10">
    <source>
        <dbReference type="EMBL" id="CAD8155137.1"/>
    </source>
</evidence>
<proteinExistence type="inferred from homology"/>
<comment type="subcellular location">
    <subcellularLocation>
        <location evidence="1">Membrane</location>
        <topology evidence="1">Single-pass type IV membrane protein</topology>
    </subcellularLocation>
</comment>
<keyword evidence="8 9" id="KW-0472">Membrane</keyword>
<keyword evidence="7" id="KW-0175">Coiled coil</keyword>
<dbReference type="AlphaFoldDB" id="A0A8S1TUA5"/>
<evidence type="ECO:0000313" key="11">
    <source>
        <dbReference type="Proteomes" id="UP000689195"/>
    </source>
</evidence>
<dbReference type="EMBL" id="CAJJDO010000026">
    <property type="protein sequence ID" value="CAD8155137.1"/>
    <property type="molecule type" value="Genomic_DNA"/>
</dbReference>
<keyword evidence="3" id="KW-0813">Transport</keyword>
<evidence type="ECO:0000256" key="9">
    <source>
        <dbReference type="SAM" id="Phobius"/>
    </source>
</evidence>
<dbReference type="GO" id="GO:0006890">
    <property type="term" value="P:retrograde vesicle-mediated transport, Golgi to endoplasmic reticulum"/>
    <property type="evidence" value="ECO:0007669"/>
    <property type="project" value="TreeGrafter"/>
</dbReference>
<evidence type="ECO:0000256" key="2">
    <source>
        <dbReference type="ARBA" id="ARBA00009063"/>
    </source>
</evidence>
<evidence type="ECO:0000256" key="1">
    <source>
        <dbReference type="ARBA" id="ARBA00004211"/>
    </source>
</evidence>
<reference evidence="10" key="1">
    <citation type="submission" date="2021-01" db="EMBL/GenBank/DDBJ databases">
        <authorList>
            <consortium name="Genoscope - CEA"/>
            <person name="William W."/>
        </authorList>
    </citation>
    <scope>NUCLEOTIDE SEQUENCE</scope>
</reference>
<feature type="transmembrane region" description="Helical" evidence="9">
    <location>
        <begin position="252"/>
        <end position="273"/>
    </location>
</feature>
<keyword evidence="4 9" id="KW-0812">Transmembrane</keyword>
<sequence>MDITQKFMNISKAKINIKNEIEKPIDVFNKSSQYIHNMTTTILQFMNIQKDKYTAITHLSGHPFSDKERNEFDNQVSTQITNCSQKIKELQQMQSNSKTKTEYVHKEVIISCLIAKLNQIILLFREFKYYRQKQKQQISQYPKKRININIDKKYMIEFKTQNILHLSNSKQSDHSLIQNLQIQKQYQNDINEIISIKEQISDICLFIQNMQNLIVYQEMQTEQILLNATDSFKHIEAANNHLFSSVILNEQLGSQIGSFFFFMGIILLIYDFIHA</sequence>
<protein>
    <submittedName>
        <fullName evidence="10">Uncharacterized protein</fullName>
    </submittedName>
</protein>
<name>A0A8S1TUA5_9CILI</name>
<gene>
    <name evidence="10" type="ORF">PPENT_87.1.T0260331</name>
</gene>
<evidence type="ECO:0000256" key="7">
    <source>
        <dbReference type="ARBA" id="ARBA00023054"/>
    </source>
</evidence>
<dbReference type="GO" id="GO:0015031">
    <property type="term" value="P:protein transport"/>
    <property type="evidence" value="ECO:0007669"/>
    <property type="project" value="UniProtKB-KW"/>
</dbReference>
<evidence type="ECO:0000256" key="6">
    <source>
        <dbReference type="ARBA" id="ARBA00022989"/>
    </source>
</evidence>
<evidence type="ECO:0000256" key="3">
    <source>
        <dbReference type="ARBA" id="ARBA00022448"/>
    </source>
</evidence>
<keyword evidence="11" id="KW-1185">Reference proteome</keyword>
<evidence type="ECO:0000256" key="4">
    <source>
        <dbReference type="ARBA" id="ARBA00022692"/>
    </source>
</evidence>
<evidence type="ECO:0000256" key="8">
    <source>
        <dbReference type="ARBA" id="ARBA00023136"/>
    </source>
</evidence>
<dbReference type="GO" id="GO:0031201">
    <property type="term" value="C:SNARE complex"/>
    <property type="evidence" value="ECO:0007669"/>
    <property type="project" value="TreeGrafter"/>
</dbReference>
<keyword evidence="6 9" id="KW-1133">Transmembrane helix</keyword>